<dbReference type="EnsemblBacteria" id="ABC21860">
    <property type="protein sequence ID" value="ABC21860"/>
    <property type="gene ID" value="Rru_A1059"/>
</dbReference>
<accession>Q2RVI5</accession>
<reference evidence="3 4" key="1">
    <citation type="journal article" date="2011" name="Stand. Genomic Sci.">
        <title>Complete genome sequence of Rhodospirillum rubrum type strain (S1).</title>
        <authorList>
            <person name="Munk A.C."/>
            <person name="Copeland A."/>
            <person name="Lucas S."/>
            <person name="Lapidus A."/>
            <person name="Del Rio T.G."/>
            <person name="Barry K."/>
            <person name="Detter J.C."/>
            <person name="Hammon N."/>
            <person name="Israni S."/>
            <person name="Pitluck S."/>
            <person name="Brettin T."/>
            <person name="Bruce D."/>
            <person name="Han C."/>
            <person name="Tapia R."/>
            <person name="Gilna P."/>
            <person name="Schmutz J."/>
            <person name="Larimer F."/>
            <person name="Land M."/>
            <person name="Kyrpides N.C."/>
            <person name="Mavromatis K."/>
            <person name="Richardson P."/>
            <person name="Rohde M."/>
            <person name="Goker M."/>
            <person name="Klenk H.P."/>
            <person name="Zhang Y."/>
            <person name="Roberts G.P."/>
            <person name="Reslewic S."/>
            <person name="Schwartz D.C."/>
        </authorList>
    </citation>
    <scope>NUCLEOTIDE SEQUENCE [LARGE SCALE GENOMIC DNA]</scope>
    <source>
        <strain evidence="4">ATCC 11170 / ATH 1.1.1 / DSM 467 / LMG 4362 / NCIMB 8255 / S1</strain>
    </source>
</reference>
<proteinExistence type="predicted"/>
<dbReference type="eggNOG" id="COG0667">
    <property type="taxonomic scope" value="Bacteria"/>
</dbReference>
<dbReference type="PANTHER" id="PTHR43625">
    <property type="entry name" value="AFLATOXIN B1 ALDEHYDE REDUCTASE"/>
    <property type="match status" value="1"/>
</dbReference>
<name>Q2RVI5_RHORT</name>
<dbReference type="PhylomeDB" id="Q2RVI5"/>
<dbReference type="GO" id="GO:0050236">
    <property type="term" value="F:pyridoxine 4-dehydrogenase (NADP+) activity"/>
    <property type="evidence" value="ECO:0007669"/>
    <property type="project" value="UniProtKB-EC"/>
</dbReference>
<dbReference type="EC" id="1.1.1.65" evidence="3"/>
<evidence type="ECO:0000256" key="1">
    <source>
        <dbReference type="ARBA" id="ARBA00023002"/>
    </source>
</evidence>
<evidence type="ECO:0000259" key="2">
    <source>
        <dbReference type="Pfam" id="PF00248"/>
    </source>
</evidence>
<dbReference type="Pfam" id="PF00248">
    <property type="entry name" value="Aldo_ket_red"/>
    <property type="match status" value="1"/>
</dbReference>
<dbReference type="CDD" id="cd19076">
    <property type="entry name" value="AKR_AKR13A_13D"/>
    <property type="match status" value="1"/>
</dbReference>
<keyword evidence="1 3" id="KW-0560">Oxidoreductase</keyword>
<dbReference type="EMBL" id="CP000230">
    <property type="protein sequence ID" value="ABC21860.1"/>
    <property type="molecule type" value="Genomic_DNA"/>
</dbReference>
<dbReference type="GO" id="GO:0005737">
    <property type="term" value="C:cytoplasm"/>
    <property type="evidence" value="ECO:0007669"/>
    <property type="project" value="TreeGrafter"/>
</dbReference>
<dbReference type="InterPro" id="IPR036812">
    <property type="entry name" value="NAD(P)_OxRdtase_dom_sf"/>
</dbReference>
<dbReference type="PATRIC" id="fig|269796.9.peg.1116"/>
<dbReference type="InterPro" id="IPR023210">
    <property type="entry name" value="NADP_OxRdtase_dom"/>
</dbReference>
<organism evidence="3 4">
    <name type="scientific">Rhodospirillum rubrum (strain ATCC 11170 / ATH 1.1.1 / DSM 467 / LMG 4362 / NCIMB 8255 / S1)</name>
    <dbReference type="NCBI Taxonomy" id="269796"/>
    <lineage>
        <taxon>Bacteria</taxon>
        <taxon>Pseudomonadati</taxon>
        <taxon>Pseudomonadota</taxon>
        <taxon>Alphaproteobacteria</taxon>
        <taxon>Rhodospirillales</taxon>
        <taxon>Rhodospirillaceae</taxon>
        <taxon>Rhodospirillum</taxon>
    </lineage>
</organism>
<protein>
    <submittedName>
        <fullName evidence="3">Aldo/keto reductase</fullName>
        <ecNumber evidence="3">1.1.1.65</ecNumber>
    </submittedName>
</protein>
<evidence type="ECO:0000313" key="4">
    <source>
        <dbReference type="Proteomes" id="UP000001929"/>
    </source>
</evidence>
<dbReference type="SUPFAM" id="SSF51430">
    <property type="entry name" value="NAD(P)-linked oxidoreductase"/>
    <property type="match status" value="1"/>
</dbReference>
<dbReference type="STRING" id="269796.Rru_A1059"/>
<gene>
    <name evidence="3" type="ordered locus">Rru_A1059</name>
</gene>
<dbReference type="Proteomes" id="UP000001929">
    <property type="component" value="Chromosome"/>
</dbReference>
<dbReference type="KEGG" id="rru:Rru_A1059"/>
<dbReference type="AlphaFoldDB" id="Q2RVI5"/>
<feature type="domain" description="NADP-dependent oxidoreductase" evidence="2">
    <location>
        <begin position="16"/>
        <end position="306"/>
    </location>
</feature>
<keyword evidence="4" id="KW-1185">Reference proteome</keyword>
<dbReference type="HOGENOM" id="CLU_023205_2_1_5"/>
<sequence length="327" mass="34850">MDSLPLGSSGLRCSALGLGCMGMSEFYGPSDDARSLATLEAAVEQGITLFDTADMYGAGHNETLLGGFLKGRRDKVVLATKFAIVRPTAAYARTIDNSPAYVRSACEASLRRLGIDTIDLYYVHRRNPQTPLEDTLGALAELKAEGKIRAVGLSEVSAQTLRAAHAILPIAAVQSEYSLWTRDAEAEVLAACAELGITFVAYSPLGRAALTGAITPTTLVEGDFRRAMPRFGAEAWAVNRPLVEALGDFASARGATPAQVALAWLLGRPQPLVPIFGTRSPERLRENIGAAALRLSADDRAILDALFPPGIAQGMRYTEEGMKNLDV</sequence>
<dbReference type="PRINTS" id="PR00069">
    <property type="entry name" value="ALDKETRDTASE"/>
</dbReference>
<dbReference type="InterPro" id="IPR020471">
    <property type="entry name" value="AKR"/>
</dbReference>
<dbReference type="Gene3D" id="3.20.20.100">
    <property type="entry name" value="NADP-dependent oxidoreductase domain"/>
    <property type="match status" value="1"/>
</dbReference>
<dbReference type="RefSeq" id="WP_011388814.1">
    <property type="nucleotide sequence ID" value="NC_007643.1"/>
</dbReference>
<dbReference type="InterPro" id="IPR050791">
    <property type="entry name" value="Aldo-Keto_reductase"/>
</dbReference>
<evidence type="ECO:0000313" key="3">
    <source>
        <dbReference type="EMBL" id="ABC21860.1"/>
    </source>
</evidence>
<dbReference type="PANTHER" id="PTHR43625:SF40">
    <property type="entry name" value="ALDO-KETO REDUCTASE YAKC [NADP(+)]"/>
    <property type="match status" value="1"/>
</dbReference>